<dbReference type="EMBL" id="LC114487">
    <property type="protein sequence ID" value="BAU68278.1"/>
    <property type="molecule type" value="Genomic_DNA"/>
</dbReference>
<accession>A0A146F1B5</accession>
<geneLocation type="plasmid" evidence="2">
    <name>pYI12</name>
</geneLocation>
<protein>
    <submittedName>
        <fullName evidence="2">BacI2</fullName>
    </submittedName>
</protein>
<dbReference type="InterPro" id="IPR025588">
    <property type="entry name" value="YcxB-like_C"/>
</dbReference>
<name>A0A146F1B5_ENTFL</name>
<reference evidence="2" key="1">
    <citation type="submission" date="2016-01" db="EMBL/GenBank/DDBJ databases">
        <title>Analysis of Bac41 encoded on the pheromone-responsive plasmid pYI12.</title>
        <authorList>
            <person name="Tomita H."/>
            <person name="Kurushima J."/>
        </authorList>
    </citation>
    <scope>NUCLEOTIDE SEQUENCE</scope>
    <source>
        <strain evidence="2">YI712</strain>
        <plasmid evidence="2">pYI12</plasmid>
    </source>
</reference>
<evidence type="ECO:0000313" key="2">
    <source>
        <dbReference type="EMBL" id="BAU68278.1"/>
    </source>
</evidence>
<evidence type="ECO:0000259" key="1">
    <source>
        <dbReference type="Pfam" id="PF14317"/>
    </source>
</evidence>
<dbReference type="RefSeq" id="WP_002401710.1">
    <property type="nucleotide sequence ID" value="NZ_CP053182.1"/>
</dbReference>
<sequence>MIFDYKLKKEEYFQSIRLYTRNYDREGKRKIIVNYLSGIFLLLVSLYMILSLYIQLNNFKKTLPDYMVRILINQLFTKHFAYLAMIVLCFVLGIVIIYNGYIYPSRGKIEKSIDLNIFEPRQVEINDKGIFSWSLNNETEKNSYFWKDIEDVFETNEFYLMKISKKKIFVLPKRMLSTKIQSDFIEKHVTK</sequence>
<gene>
    <name evidence="2" type="primary">bacI2</name>
</gene>
<organism evidence="2">
    <name type="scientific">Enterococcus faecalis</name>
    <name type="common">Streptococcus faecalis</name>
    <dbReference type="NCBI Taxonomy" id="1351"/>
    <lineage>
        <taxon>Bacteria</taxon>
        <taxon>Bacillati</taxon>
        <taxon>Bacillota</taxon>
        <taxon>Bacilli</taxon>
        <taxon>Lactobacillales</taxon>
        <taxon>Enterococcaceae</taxon>
        <taxon>Enterococcus</taxon>
    </lineage>
</organism>
<dbReference type="AlphaFoldDB" id="A0A146F1B5"/>
<proteinExistence type="predicted"/>
<keyword evidence="2" id="KW-0614">Plasmid</keyword>
<dbReference type="Pfam" id="PF14317">
    <property type="entry name" value="YcxB"/>
    <property type="match status" value="1"/>
</dbReference>
<feature type="domain" description="YcxB-like C-terminal" evidence="1">
    <location>
        <begin position="126"/>
        <end position="188"/>
    </location>
</feature>